<dbReference type="InterPro" id="IPR017525">
    <property type="entry name" value="SspI"/>
</dbReference>
<dbReference type="InParanoid" id="A0A140LDQ9"/>
<accession>A0A140LDQ9</accession>
<sequence length="71" mass="8196">MASFDIRELVLKNLEGSTREEVKEYINETIQTREEQALPGMGVLFEVVWQKSNSSEKESMMDKIMAAIERT</sequence>
<keyword evidence="1 2" id="KW-0749">Sporulation</keyword>
<reference evidence="3 4" key="1">
    <citation type="submission" date="2015-12" db="EMBL/GenBank/DDBJ databases">
        <title>Draft genome sequnece of Fervidicola ferrireducens strain Y170.</title>
        <authorList>
            <person name="Patel B.K."/>
        </authorList>
    </citation>
    <scope>NUCLEOTIDE SEQUENCE [LARGE SCALE GENOMIC DNA]</scope>
    <source>
        <strain evidence="3 4">Y170</strain>
    </source>
</reference>
<evidence type="ECO:0000256" key="2">
    <source>
        <dbReference type="HAMAP-Rule" id="MF_00669"/>
    </source>
</evidence>
<dbReference type="NCBIfam" id="TIGR03092">
    <property type="entry name" value="SASP_sspI"/>
    <property type="match status" value="1"/>
</dbReference>
<dbReference type="AlphaFoldDB" id="A0A140LDQ9"/>
<dbReference type="EMBL" id="LOED01000001">
    <property type="protein sequence ID" value="KXG78684.1"/>
    <property type="molecule type" value="Genomic_DNA"/>
</dbReference>
<comment type="similarity">
    <text evidence="2">Belongs to the SspI family.</text>
</comment>
<dbReference type="STRING" id="520764.AN618_00220"/>
<name>A0A140LDQ9_9FIRM</name>
<organism evidence="3 4">
    <name type="scientific">Fervidicola ferrireducens</name>
    <dbReference type="NCBI Taxonomy" id="520764"/>
    <lineage>
        <taxon>Bacteria</taxon>
        <taxon>Bacillati</taxon>
        <taxon>Bacillota</taxon>
        <taxon>Clostridia</taxon>
        <taxon>Thermosediminibacterales</taxon>
        <taxon>Thermosediminibacteraceae</taxon>
        <taxon>Fervidicola</taxon>
    </lineage>
</organism>
<protein>
    <recommendedName>
        <fullName evidence="2">Small, acid-soluble spore protein I</fullName>
        <shortName evidence="2">SASP I</shortName>
    </recommendedName>
</protein>
<evidence type="ECO:0000313" key="3">
    <source>
        <dbReference type="EMBL" id="KXG78684.1"/>
    </source>
</evidence>
<comment type="subcellular location">
    <subcellularLocation>
        <location evidence="2">Spore core</location>
    </subcellularLocation>
</comment>
<keyword evidence="4" id="KW-1185">Reference proteome</keyword>
<dbReference type="OrthoDB" id="2453696at2"/>
<proteinExistence type="evidence at transcript level"/>
<dbReference type="Pfam" id="PF14098">
    <property type="entry name" value="SSPI"/>
    <property type="match status" value="1"/>
</dbReference>
<dbReference type="Proteomes" id="UP000070427">
    <property type="component" value="Unassembled WGS sequence"/>
</dbReference>
<evidence type="ECO:0000313" key="4">
    <source>
        <dbReference type="Proteomes" id="UP000070427"/>
    </source>
</evidence>
<gene>
    <name evidence="2 3" type="primary">sspI</name>
    <name evidence="3" type="ORF">AN618_00220</name>
</gene>
<dbReference type="GO" id="GO:0030435">
    <property type="term" value="P:sporulation resulting in formation of a cellular spore"/>
    <property type="evidence" value="ECO:0007669"/>
    <property type="project" value="UniProtKB-KW"/>
</dbReference>
<dbReference type="RefSeq" id="WP_066350547.1">
    <property type="nucleotide sequence ID" value="NZ_LOED01000001.1"/>
</dbReference>
<dbReference type="FunCoup" id="A0A140LDQ9">
    <property type="interactions" value="44"/>
</dbReference>
<comment type="caution">
    <text evidence="3">The sequence shown here is derived from an EMBL/GenBank/DDBJ whole genome shotgun (WGS) entry which is preliminary data.</text>
</comment>
<dbReference type="HAMAP" id="MF_00669">
    <property type="entry name" value="SspI"/>
    <property type="match status" value="1"/>
</dbReference>
<dbReference type="GO" id="GO:0030436">
    <property type="term" value="P:asexual sporulation"/>
    <property type="evidence" value="ECO:0007669"/>
    <property type="project" value="UniProtKB-UniRule"/>
</dbReference>
<evidence type="ECO:0000256" key="1">
    <source>
        <dbReference type="ARBA" id="ARBA00022969"/>
    </source>
</evidence>
<comment type="induction">
    <text evidence="2">Expressed only in the forespore compartment of sporulating cells.</text>
</comment>